<feature type="region of interest" description="Disordered" evidence="1">
    <location>
        <begin position="1"/>
        <end position="30"/>
    </location>
</feature>
<proteinExistence type="predicted"/>
<comment type="caution">
    <text evidence="2">The sequence shown here is derived from an EMBL/GenBank/DDBJ whole genome shotgun (WGS) entry which is preliminary data.</text>
</comment>
<keyword evidence="3" id="KW-1185">Reference proteome</keyword>
<organism evidence="2 3">
    <name type="scientific">Takifugu bimaculatus</name>
    <dbReference type="NCBI Taxonomy" id="433685"/>
    <lineage>
        <taxon>Eukaryota</taxon>
        <taxon>Metazoa</taxon>
        <taxon>Chordata</taxon>
        <taxon>Craniata</taxon>
        <taxon>Vertebrata</taxon>
        <taxon>Euteleostomi</taxon>
        <taxon>Actinopterygii</taxon>
        <taxon>Neopterygii</taxon>
        <taxon>Teleostei</taxon>
        <taxon>Neoteleostei</taxon>
        <taxon>Acanthomorphata</taxon>
        <taxon>Eupercaria</taxon>
        <taxon>Tetraodontiformes</taxon>
        <taxon>Tetradontoidea</taxon>
        <taxon>Tetraodontidae</taxon>
        <taxon>Takifugu</taxon>
    </lineage>
</organism>
<evidence type="ECO:0000313" key="3">
    <source>
        <dbReference type="Proteomes" id="UP000516260"/>
    </source>
</evidence>
<evidence type="ECO:0000313" key="2">
    <source>
        <dbReference type="EMBL" id="TNM92605.1"/>
    </source>
</evidence>
<gene>
    <name evidence="2" type="ORF">fugu_018007</name>
</gene>
<sequence>MQSVCDKPSESTEVTTKGLETSKPGQYHSLPSENILELSDSGGEFVTSSLPVDSDTDAAMTYASHRPLLNAISPTAVTEACHYGILDAGQPSESALSASPTSNQQSVPAVTLIAVTAAPETVSKDSTGSDLGKVVGNAEQKGELAQST</sequence>
<name>A0A4Z2BJY9_9TELE</name>
<protein>
    <submittedName>
        <fullName evidence="2">Uncharacterized protein</fullName>
    </submittedName>
</protein>
<dbReference type="EMBL" id="SWLE01000013">
    <property type="protein sequence ID" value="TNM92605.1"/>
    <property type="molecule type" value="Genomic_DNA"/>
</dbReference>
<accession>A0A4Z2BJY9</accession>
<evidence type="ECO:0000256" key="1">
    <source>
        <dbReference type="SAM" id="MobiDB-lite"/>
    </source>
</evidence>
<dbReference type="Proteomes" id="UP000516260">
    <property type="component" value="Chromosome 20"/>
</dbReference>
<feature type="region of interest" description="Disordered" evidence="1">
    <location>
        <begin position="121"/>
        <end position="148"/>
    </location>
</feature>
<reference evidence="2" key="1">
    <citation type="submission" date="2019-04" db="EMBL/GenBank/DDBJ databases">
        <title>The sequence and de novo assembly of Takifugu bimaculatus genome using PacBio and Hi-C technologies.</title>
        <authorList>
            <person name="Xu P."/>
            <person name="Liu B."/>
            <person name="Zhou Z."/>
        </authorList>
    </citation>
    <scope>NUCLEOTIDE SEQUENCE [LARGE SCALE GENOMIC DNA]</scope>
    <source>
        <strain evidence="2">TB-2018</strain>
        <tissue evidence="2">Muscle</tissue>
    </source>
</reference>
<dbReference type="AlphaFoldDB" id="A0A4Z2BJY9"/>